<reference evidence="2 3" key="1">
    <citation type="submission" date="2023-01" db="EMBL/GenBank/DDBJ databases">
        <title>Psychrosphaera sp. nov., isolated from marine algae.</title>
        <authorList>
            <person name="Bayburt H."/>
            <person name="Choi B.J."/>
            <person name="Kim J.M."/>
            <person name="Choi D.G."/>
            <person name="Jeon C.O."/>
        </authorList>
    </citation>
    <scope>NUCLEOTIDE SEQUENCE [LARGE SCALE GENOMIC DNA]</scope>
    <source>
        <strain evidence="2 3">G1-22</strain>
    </source>
</reference>
<keyword evidence="1" id="KW-1133">Transmembrane helix</keyword>
<dbReference type="Proteomes" id="UP001528411">
    <property type="component" value="Unassembled WGS sequence"/>
</dbReference>
<dbReference type="Gene3D" id="3.30.700.10">
    <property type="entry name" value="Glycoprotein, Type 4 Pilin"/>
    <property type="match status" value="1"/>
</dbReference>
<name>A0ABT5FDI9_9GAMM</name>
<keyword evidence="3" id="KW-1185">Reference proteome</keyword>
<evidence type="ECO:0000256" key="1">
    <source>
        <dbReference type="SAM" id="Phobius"/>
    </source>
</evidence>
<dbReference type="NCBIfam" id="TIGR02532">
    <property type="entry name" value="IV_pilin_GFxxxE"/>
    <property type="match status" value="1"/>
</dbReference>
<feature type="transmembrane region" description="Helical" evidence="1">
    <location>
        <begin position="7"/>
        <end position="27"/>
    </location>
</feature>
<proteinExistence type="predicted"/>
<gene>
    <name evidence="2" type="ORF">PN838_13380</name>
</gene>
<organism evidence="2 3">
    <name type="scientific">Psychrosphaera algicola</name>
    <dbReference type="NCBI Taxonomy" id="3023714"/>
    <lineage>
        <taxon>Bacteria</taxon>
        <taxon>Pseudomonadati</taxon>
        <taxon>Pseudomonadota</taxon>
        <taxon>Gammaproteobacteria</taxon>
        <taxon>Alteromonadales</taxon>
        <taxon>Pseudoalteromonadaceae</taxon>
        <taxon>Psychrosphaera</taxon>
    </lineage>
</organism>
<dbReference type="EMBL" id="JAQOMS010000002">
    <property type="protein sequence ID" value="MDC2889583.1"/>
    <property type="molecule type" value="Genomic_DNA"/>
</dbReference>
<sequence>MKKQQGFTIIELIIVIVIIGLLGANALPRFLGATDDAKDASVEGVAGGFASAVGLVRAEWELAGRPSGDTNVVYDTVSIDVNDLGYPVATANVTTQGDDLTVANCIQVFNAILQQPPTHIALGSSYSSERYLVNAGSATTQDCIFALANGTSIESGDTVAASHFTATGVQGFYYDADAGQISIFEN</sequence>
<comment type="caution">
    <text evidence="2">The sequence shown here is derived from an EMBL/GenBank/DDBJ whole genome shotgun (WGS) entry which is preliminary data.</text>
</comment>
<dbReference type="SUPFAM" id="SSF54523">
    <property type="entry name" value="Pili subunits"/>
    <property type="match status" value="1"/>
</dbReference>
<dbReference type="InterPro" id="IPR045584">
    <property type="entry name" value="Pilin-like"/>
</dbReference>
<dbReference type="Pfam" id="PF07963">
    <property type="entry name" value="N_methyl"/>
    <property type="match status" value="1"/>
</dbReference>
<keyword evidence="1" id="KW-0812">Transmembrane</keyword>
<accession>A0ABT5FDI9</accession>
<dbReference type="RefSeq" id="WP_272180987.1">
    <property type="nucleotide sequence ID" value="NZ_JAQOMS010000002.1"/>
</dbReference>
<keyword evidence="1" id="KW-0472">Membrane</keyword>
<protein>
    <submittedName>
        <fullName evidence="2">Prepilin-type N-terminal cleavage/methylation domain-containing protein</fullName>
    </submittedName>
</protein>
<evidence type="ECO:0000313" key="2">
    <source>
        <dbReference type="EMBL" id="MDC2889583.1"/>
    </source>
</evidence>
<dbReference type="InterPro" id="IPR012902">
    <property type="entry name" value="N_methyl_site"/>
</dbReference>
<evidence type="ECO:0000313" key="3">
    <source>
        <dbReference type="Proteomes" id="UP001528411"/>
    </source>
</evidence>